<comment type="caution">
    <text evidence="2">The sequence shown here is derived from an EMBL/GenBank/DDBJ whole genome shotgun (WGS) entry which is preliminary data.</text>
</comment>
<evidence type="ECO:0008006" key="4">
    <source>
        <dbReference type="Google" id="ProtNLM"/>
    </source>
</evidence>
<sequence length="264" mass="30513">QDLGGYRFLLFAFTLNDIYFPLVHSLTFPIICSYRNAFIMFSHGFLNSKVSRFACSPRLTLKRDTQVVSSPILHRFQHCRIIAGLGFLAVESVVLKHTLYAFTHFSRRFWNCWFNYDSDKELDDYIKPYLEEEFPGENPVHIGALYYNDNGIRWSAILSTMGFNGIMTFWVGVIVMCSVMIARLLKESGRSLSRKTEVLQRQLFRLLILQMVVPFMCVYFPCAAIINVPIFFQISAFPNLVSAALTFFPLIDAVITIFGVRNYR</sequence>
<gene>
    <name evidence="2" type="ORF">PENTCL1PPCAC_25716</name>
</gene>
<protein>
    <recommendedName>
        <fullName evidence="4">G protein-coupled receptor</fullName>
    </recommendedName>
</protein>
<feature type="transmembrane region" description="Helical" evidence="1">
    <location>
        <begin position="167"/>
        <end position="185"/>
    </location>
</feature>
<feature type="non-terminal residue" evidence="2">
    <location>
        <position position="1"/>
    </location>
</feature>
<keyword evidence="1" id="KW-0812">Transmembrane</keyword>
<feature type="non-terminal residue" evidence="2">
    <location>
        <position position="264"/>
    </location>
</feature>
<dbReference type="PANTHER" id="PTHR22943">
    <property type="entry name" value="7-TRANSMEMBRANE DOMAIN RECEPTOR C.ELEGANS"/>
    <property type="match status" value="1"/>
</dbReference>
<reference evidence="2" key="1">
    <citation type="submission" date="2023-10" db="EMBL/GenBank/DDBJ databases">
        <title>Genome assembly of Pristionchus species.</title>
        <authorList>
            <person name="Yoshida K."/>
            <person name="Sommer R.J."/>
        </authorList>
    </citation>
    <scope>NUCLEOTIDE SEQUENCE</scope>
    <source>
        <strain evidence="2">RS0144</strain>
    </source>
</reference>
<feature type="transmembrane region" description="Helical" evidence="1">
    <location>
        <begin position="206"/>
        <end position="234"/>
    </location>
</feature>
<name>A0AAV5UAF9_9BILA</name>
<proteinExistence type="predicted"/>
<dbReference type="AlphaFoldDB" id="A0AAV5UAF9"/>
<keyword evidence="3" id="KW-1185">Reference proteome</keyword>
<evidence type="ECO:0000313" key="3">
    <source>
        <dbReference type="Proteomes" id="UP001432027"/>
    </source>
</evidence>
<dbReference type="PANTHER" id="PTHR22943:SF248">
    <property type="entry name" value="SEVEN TM RECEPTOR"/>
    <property type="match status" value="1"/>
</dbReference>
<evidence type="ECO:0000313" key="2">
    <source>
        <dbReference type="EMBL" id="GMT03542.1"/>
    </source>
</evidence>
<dbReference type="Proteomes" id="UP001432027">
    <property type="component" value="Unassembled WGS sequence"/>
</dbReference>
<dbReference type="InterPro" id="IPR019428">
    <property type="entry name" value="7TM_GPCR_serpentine_rcpt_Str"/>
</dbReference>
<feature type="transmembrane region" description="Helical" evidence="1">
    <location>
        <begin position="240"/>
        <end position="260"/>
    </location>
</feature>
<keyword evidence="1" id="KW-0472">Membrane</keyword>
<keyword evidence="1" id="KW-1133">Transmembrane helix</keyword>
<accession>A0AAV5UAF9</accession>
<organism evidence="2 3">
    <name type="scientific">Pristionchus entomophagus</name>
    <dbReference type="NCBI Taxonomy" id="358040"/>
    <lineage>
        <taxon>Eukaryota</taxon>
        <taxon>Metazoa</taxon>
        <taxon>Ecdysozoa</taxon>
        <taxon>Nematoda</taxon>
        <taxon>Chromadorea</taxon>
        <taxon>Rhabditida</taxon>
        <taxon>Rhabditina</taxon>
        <taxon>Diplogasteromorpha</taxon>
        <taxon>Diplogasteroidea</taxon>
        <taxon>Neodiplogasteridae</taxon>
        <taxon>Pristionchus</taxon>
    </lineage>
</organism>
<dbReference type="EMBL" id="BTSX01000006">
    <property type="protein sequence ID" value="GMT03542.1"/>
    <property type="molecule type" value="Genomic_DNA"/>
</dbReference>
<evidence type="ECO:0000256" key="1">
    <source>
        <dbReference type="SAM" id="Phobius"/>
    </source>
</evidence>
<dbReference type="SUPFAM" id="SSF81321">
    <property type="entry name" value="Family A G protein-coupled receptor-like"/>
    <property type="match status" value="1"/>
</dbReference>
<dbReference type="Pfam" id="PF10326">
    <property type="entry name" value="7TM_GPCR_Str"/>
    <property type="match status" value="1"/>
</dbReference>